<comment type="caution">
    <text evidence="2">The sequence shown here is derived from an EMBL/GenBank/DDBJ whole genome shotgun (WGS) entry which is preliminary data.</text>
</comment>
<evidence type="ECO:0000313" key="2">
    <source>
        <dbReference type="EMBL" id="GEM47939.1"/>
    </source>
</evidence>
<sequence length="156" mass="17634">MKPVFSLYLIALTLGMAHATTVSALTFEEQVKKADVILHVRIVDVKTIQSKNYPWQQYTLSVKETLKGNANVLPQVQDVPSFNVLGGDTWTLEGAPTFRKDEEWVVFLYKTPYDSPVVGFNQGMYRIQDGRVLGVDSLNLKNNELPTFKTAIREKL</sequence>
<reference evidence="2 3" key="1">
    <citation type="submission" date="2019-07" db="EMBL/GenBank/DDBJ databases">
        <title>Whole genome shotgun sequence of Deinococcus cellulosilyticus NBRC 106333.</title>
        <authorList>
            <person name="Hosoyama A."/>
            <person name="Uohara A."/>
            <person name="Ohji S."/>
            <person name="Ichikawa N."/>
        </authorList>
    </citation>
    <scope>NUCLEOTIDE SEQUENCE [LARGE SCALE GENOMIC DNA]</scope>
    <source>
        <strain evidence="2 3">NBRC 106333</strain>
    </source>
</reference>
<dbReference type="Proteomes" id="UP000321306">
    <property type="component" value="Unassembled WGS sequence"/>
</dbReference>
<feature type="signal peptide" evidence="1">
    <location>
        <begin position="1"/>
        <end position="24"/>
    </location>
</feature>
<gene>
    <name evidence="2" type="ORF">DC3_35740</name>
</gene>
<feature type="chain" id="PRO_5022032739" evidence="1">
    <location>
        <begin position="25"/>
        <end position="156"/>
    </location>
</feature>
<protein>
    <submittedName>
        <fullName evidence="2">Uncharacterized protein</fullName>
    </submittedName>
</protein>
<name>A0A511N519_DEIC1</name>
<proteinExistence type="predicted"/>
<organism evidence="2 3">
    <name type="scientific">Deinococcus cellulosilyticus (strain DSM 18568 / NBRC 106333 / KACC 11606 / 5516J-15)</name>
    <dbReference type="NCBI Taxonomy" id="1223518"/>
    <lineage>
        <taxon>Bacteria</taxon>
        <taxon>Thermotogati</taxon>
        <taxon>Deinococcota</taxon>
        <taxon>Deinococci</taxon>
        <taxon>Deinococcales</taxon>
        <taxon>Deinococcaceae</taxon>
        <taxon>Deinococcus</taxon>
    </lineage>
</organism>
<accession>A0A511N519</accession>
<evidence type="ECO:0000313" key="3">
    <source>
        <dbReference type="Proteomes" id="UP000321306"/>
    </source>
</evidence>
<dbReference type="EMBL" id="BJXB01000016">
    <property type="protein sequence ID" value="GEM47939.1"/>
    <property type="molecule type" value="Genomic_DNA"/>
</dbReference>
<dbReference type="AlphaFoldDB" id="A0A511N519"/>
<keyword evidence="3" id="KW-1185">Reference proteome</keyword>
<evidence type="ECO:0000256" key="1">
    <source>
        <dbReference type="SAM" id="SignalP"/>
    </source>
</evidence>
<keyword evidence="1" id="KW-0732">Signal</keyword>